<reference evidence="1 2" key="1">
    <citation type="submission" date="2017-04" db="EMBL/GenBank/DDBJ databases">
        <authorList>
            <person name="Afonso C.L."/>
            <person name="Miller P.J."/>
            <person name="Scott M.A."/>
            <person name="Spackman E."/>
            <person name="Goraichik I."/>
            <person name="Dimitrov K.M."/>
            <person name="Suarez D.L."/>
            <person name="Swayne D.E."/>
        </authorList>
    </citation>
    <scope>NUCLEOTIDE SEQUENCE [LARGE SCALE GENOMIC DNA]</scope>
    <source>
        <strain evidence="1 2">DSM 43828</strain>
    </source>
</reference>
<dbReference type="Proteomes" id="UP000192674">
    <property type="component" value="Unassembled WGS sequence"/>
</dbReference>
<protein>
    <submittedName>
        <fullName evidence="1">S-adenosyl methyltransferase</fullName>
    </submittedName>
</protein>
<dbReference type="OrthoDB" id="4134439at2"/>
<dbReference type="GO" id="GO:0008168">
    <property type="term" value="F:methyltransferase activity"/>
    <property type="evidence" value="ECO:0007669"/>
    <property type="project" value="UniProtKB-KW"/>
</dbReference>
<dbReference type="SUPFAM" id="SSF53335">
    <property type="entry name" value="S-adenosyl-L-methionine-dependent methyltransferases"/>
    <property type="match status" value="1"/>
</dbReference>
<name>A0A1Y5XP41_KIBAR</name>
<keyword evidence="1" id="KW-0489">Methyltransferase</keyword>
<dbReference type="GO" id="GO:0032259">
    <property type="term" value="P:methylation"/>
    <property type="evidence" value="ECO:0007669"/>
    <property type="project" value="UniProtKB-KW"/>
</dbReference>
<dbReference type="Gene3D" id="3.40.50.150">
    <property type="entry name" value="Vaccinia Virus protein VP39"/>
    <property type="match status" value="1"/>
</dbReference>
<accession>A0A1Y5XP41</accession>
<sequence>MTAGRDMSDYDTPFQDMAVISWLEAAGIDATLPSPDRVYDAYLGGSHNTAVDRAFVEKVEQILPSIKPLARSNRSFLRRAVSFAASKGITQFIDIGSGAPTVGNVHEIALKANPAAHIVYVDSNTIAVQSSAIRLEEQKVTDRVAMIQEDLRNPDGILNHPRTLELIDFSKPVCLLMVALLHFVGDEDKPGELISYYRSKLAPGSLLALSHICSDEAPQDQKDQVAAFVKAYENTTTRLYTRTKAEMEKLFDGWVMEEPGVVHPPDWRPDNPIDSDMSAYYLGWCGVGRKAKGVSDPSDTP</sequence>
<evidence type="ECO:0000313" key="2">
    <source>
        <dbReference type="Proteomes" id="UP000192674"/>
    </source>
</evidence>
<gene>
    <name evidence="1" type="ORF">SAMN05661093_04467</name>
</gene>
<keyword evidence="1" id="KW-0808">Transferase</keyword>
<dbReference type="InterPro" id="IPR029063">
    <property type="entry name" value="SAM-dependent_MTases_sf"/>
</dbReference>
<dbReference type="AlphaFoldDB" id="A0A1Y5XP41"/>
<proteinExistence type="predicted"/>
<dbReference type="PIRSF" id="PIRSF017393">
    <property type="entry name" value="MTase_SAV2177"/>
    <property type="match status" value="1"/>
</dbReference>
<organism evidence="1 2">
    <name type="scientific">Kibdelosporangium aridum</name>
    <dbReference type="NCBI Taxonomy" id="2030"/>
    <lineage>
        <taxon>Bacteria</taxon>
        <taxon>Bacillati</taxon>
        <taxon>Actinomycetota</taxon>
        <taxon>Actinomycetes</taxon>
        <taxon>Pseudonocardiales</taxon>
        <taxon>Pseudonocardiaceae</taxon>
        <taxon>Kibdelosporangium</taxon>
    </lineage>
</organism>
<dbReference type="EMBL" id="FWXV01000003">
    <property type="protein sequence ID" value="SMD09615.1"/>
    <property type="molecule type" value="Genomic_DNA"/>
</dbReference>
<evidence type="ECO:0000313" key="1">
    <source>
        <dbReference type="EMBL" id="SMD09615.1"/>
    </source>
</evidence>
<dbReference type="InterPro" id="IPR006764">
    <property type="entry name" value="SAM_dep_MeTrfase_SAV2177_type"/>
</dbReference>
<dbReference type="Pfam" id="PF04672">
    <property type="entry name" value="Methyltransf_19"/>
    <property type="match status" value="1"/>
</dbReference>
<keyword evidence="2" id="KW-1185">Reference proteome</keyword>
<dbReference type="RefSeq" id="WP_051895037.1">
    <property type="nucleotide sequence ID" value="NZ_FWXV01000003.1"/>
</dbReference>